<organism evidence="1 2">
    <name type="scientific">Nocardiopsis terrae</name>
    <dbReference type="NCBI Taxonomy" id="372655"/>
    <lineage>
        <taxon>Bacteria</taxon>
        <taxon>Bacillati</taxon>
        <taxon>Actinomycetota</taxon>
        <taxon>Actinomycetes</taxon>
        <taxon>Streptosporangiales</taxon>
        <taxon>Nocardiopsidaceae</taxon>
        <taxon>Nocardiopsis</taxon>
    </lineage>
</organism>
<dbReference type="RefSeq" id="WP_191276287.1">
    <property type="nucleotide sequence ID" value="NZ_BMXJ01000013.1"/>
</dbReference>
<protein>
    <submittedName>
        <fullName evidence="1">Uncharacterized protein</fullName>
    </submittedName>
</protein>
<sequence length="146" mass="15341">MRKWSEEVLRQAGNPHVAALTATATENVNSFVFDMGPRPGSALELEFDSTYPGCGEPGVLVGLSLDPGGVGSMVRLPDSLPDSEAVLMLADQLQEEVLESTRGEPAPPCPGHVHPAKPDMAGGVPSWVCPRDGKLLRSILPPGFTG</sequence>
<dbReference type="EMBL" id="JADBDY010000001">
    <property type="protein sequence ID" value="MBE1455851.1"/>
    <property type="molecule type" value="Genomic_DNA"/>
</dbReference>
<keyword evidence="2" id="KW-1185">Reference proteome</keyword>
<gene>
    <name evidence="1" type="ORF">H4W79_000065</name>
</gene>
<evidence type="ECO:0000313" key="2">
    <source>
        <dbReference type="Proteomes" id="UP000598217"/>
    </source>
</evidence>
<name>A0ABR9HA03_9ACTN</name>
<reference evidence="1 2" key="1">
    <citation type="submission" date="2020-10" db="EMBL/GenBank/DDBJ databases">
        <title>Sequencing the genomes of 1000 actinobacteria strains.</title>
        <authorList>
            <person name="Klenk H.-P."/>
        </authorList>
    </citation>
    <scope>NUCLEOTIDE SEQUENCE [LARGE SCALE GENOMIC DNA]</scope>
    <source>
        <strain evidence="1 2">DSM 45157</strain>
    </source>
</reference>
<evidence type="ECO:0000313" key="1">
    <source>
        <dbReference type="EMBL" id="MBE1455851.1"/>
    </source>
</evidence>
<accession>A0ABR9HA03</accession>
<dbReference type="Proteomes" id="UP000598217">
    <property type="component" value="Unassembled WGS sequence"/>
</dbReference>
<comment type="caution">
    <text evidence="1">The sequence shown here is derived from an EMBL/GenBank/DDBJ whole genome shotgun (WGS) entry which is preliminary data.</text>
</comment>
<proteinExistence type="predicted"/>